<evidence type="ECO:0000313" key="3">
    <source>
        <dbReference type="Proteomes" id="UP001374584"/>
    </source>
</evidence>
<feature type="compositionally biased region" description="Basic and acidic residues" evidence="1">
    <location>
        <begin position="68"/>
        <end position="81"/>
    </location>
</feature>
<feature type="region of interest" description="Disordered" evidence="1">
    <location>
        <begin position="41"/>
        <end position="81"/>
    </location>
</feature>
<feature type="compositionally biased region" description="Acidic residues" evidence="1">
    <location>
        <begin position="41"/>
        <end position="59"/>
    </location>
</feature>
<protein>
    <submittedName>
        <fullName evidence="2">Uncharacterized protein</fullName>
    </submittedName>
</protein>
<comment type="caution">
    <text evidence="2">The sequence shown here is derived from an EMBL/GenBank/DDBJ whole genome shotgun (WGS) entry which is preliminary data.</text>
</comment>
<accession>A0AAN9NVB7</accession>
<organism evidence="2 3">
    <name type="scientific">Phaseolus coccineus</name>
    <name type="common">Scarlet runner bean</name>
    <name type="synonym">Phaseolus multiflorus</name>
    <dbReference type="NCBI Taxonomy" id="3886"/>
    <lineage>
        <taxon>Eukaryota</taxon>
        <taxon>Viridiplantae</taxon>
        <taxon>Streptophyta</taxon>
        <taxon>Embryophyta</taxon>
        <taxon>Tracheophyta</taxon>
        <taxon>Spermatophyta</taxon>
        <taxon>Magnoliopsida</taxon>
        <taxon>eudicotyledons</taxon>
        <taxon>Gunneridae</taxon>
        <taxon>Pentapetalae</taxon>
        <taxon>rosids</taxon>
        <taxon>fabids</taxon>
        <taxon>Fabales</taxon>
        <taxon>Fabaceae</taxon>
        <taxon>Papilionoideae</taxon>
        <taxon>50 kb inversion clade</taxon>
        <taxon>NPAAA clade</taxon>
        <taxon>indigoferoid/millettioid clade</taxon>
        <taxon>Phaseoleae</taxon>
        <taxon>Phaseolus</taxon>
    </lineage>
</organism>
<evidence type="ECO:0000256" key="1">
    <source>
        <dbReference type="SAM" id="MobiDB-lite"/>
    </source>
</evidence>
<name>A0AAN9NVB7_PHACN</name>
<sequence length="81" mass="9336">MQNGHHKILKVLSSFKDVLDSNVNKGETEFVKLIHDGWDGEDKDEVEFQSDQEEIEEEPIQTSRKLGRPKENASKDNNKIL</sequence>
<dbReference type="EMBL" id="JAYMYR010000002">
    <property type="protein sequence ID" value="KAK7377608.1"/>
    <property type="molecule type" value="Genomic_DNA"/>
</dbReference>
<reference evidence="2 3" key="1">
    <citation type="submission" date="2024-01" db="EMBL/GenBank/DDBJ databases">
        <title>The genomes of 5 underutilized Papilionoideae crops provide insights into root nodulation and disease resistanc.</title>
        <authorList>
            <person name="Jiang F."/>
        </authorList>
    </citation>
    <scope>NUCLEOTIDE SEQUENCE [LARGE SCALE GENOMIC DNA]</scope>
    <source>
        <strain evidence="2">JINMINGXINNONG_FW02</strain>
        <tissue evidence="2">Leaves</tissue>
    </source>
</reference>
<dbReference type="AlphaFoldDB" id="A0AAN9NVB7"/>
<proteinExistence type="predicted"/>
<gene>
    <name evidence="2" type="ORF">VNO80_03036</name>
</gene>
<evidence type="ECO:0000313" key="2">
    <source>
        <dbReference type="EMBL" id="KAK7377608.1"/>
    </source>
</evidence>
<keyword evidence="3" id="KW-1185">Reference proteome</keyword>
<dbReference type="Proteomes" id="UP001374584">
    <property type="component" value="Unassembled WGS sequence"/>
</dbReference>